<dbReference type="Pfam" id="PF03793">
    <property type="entry name" value="PASTA"/>
    <property type="match status" value="1"/>
</dbReference>
<proteinExistence type="predicted"/>
<dbReference type="PROSITE" id="PS51178">
    <property type="entry name" value="PASTA"/>
    <property type="match status" value="1"/>
</dbReference>
<gene>
    <name evidence="3" type="ORF">MCOO_37600</name>
</gene>
<protein>
    <recommendedName>
        <fullName evidence="2">PASTA domain-containing protein</fullName>
    </recommendedName>
</protein>
<dbReference type="Gene3D" id="3.30.10.20">
    <property type="match status" value="1"/>
</dbReference>
<reference evidence="3 4" key="1">
    <citation type="journal article" date="2019" name="Emerg. Microbes Infect.">
        <title>Comprehensive subspecies identification of 175 nontuberculous mycobacteria species based on 7547 genomic profiles.</title>
        <authorList>
            <person name="Matsumoto Y."/>
            <person name="Kinjo T."/>
            <person name="Motooka D."/>
            <person name="Nabeya D."/>
            <person name="Jung N."/>
            <person name="Uechi K."/>
            <person name="Horii T."/>
            <person name="Iida T."/>
            <person name="Fujita J."/>
            <person name="Nakamura S."/>
        </authorList>
    </citation>
    <scope>NUCLEOTIDE SEQUENCE [LARGE SCALE GENOMIC DNA]</scope>
    <source>
        <strain evidence="3 4">JCM 12404</strain>
    </source>
</reference>
<feature type="chain" id="PRO_5029881750" description="PASTA domain-containing protein" evidence="1">
    <location>
        <begin position="28"/>
        <end position="102"/>
    </location>
</feature>
<sequence length="102" mass="10434">MRNVNRTLVAFATAAALLSAPTGIASAAPSATITIPDIVNQNARVAQSKLTNLGLTNVDFASATTKYQNVFNPSNWTVVGVEPAVGTAVAAGDPVILKVTKP</sequence>
<dbReference type="InterPro" id="IPR005543">
    <property type="entry name" value="PASTA_dom"/>
</dbReference>
<name>A0A7I7L059_9MYCO</name>
<dbReference type="KEGG" id="mcoo:MCOO_37600"/>
<dbReference type="SMART" id="SM00740">
    <property type="entry name" value="PASTA"/>
    <property type="match status" value="1"/>
</dbReference>
<feature type="signal peptide" evidence="1">
    <location>
        <begin position="1"/>
        <end position="27"/>
    </location>
</feature>
<dbReference type="CDD" id="cd06577">
    <property type="entry name" value="PASTA_pknB"/>
    <property type="match status" value="1"/>
</dbReference>
<dbReference type="Proteomes" id="UP000465866">
    <property type="component" value="Chromosome"/>
</dbReference>
<feature type="domain" description="PASTA" evidence="2">
    <location>
        <begin position="29"/>
        <end position="101"/>
    </location>
</feature>
<evidence type="ECO:0000313" key="4">
    <source>
        <dbReference type="Proteomes" id="UP000465866"/>
    </source>
</evidence>
<evidence type="ECO:0000259" key="2">
    <source>
        <dbReference type="PROSITE" id="PS51178"/>
    </source>
</evidence>
<accession>A0A7I7L059</accession>
<keyword evidence="4" id="KW-1185">Reference proteome</keyword>
<dbReference type="AlphaFoldDB" id="A0A7I7L059"/>
<organism evidence="3 4">
    <name type="scientific">Mycobacterium cookii</name>
    <dbReference type="NCBI Taxonomy" id="1775"/>
    <lineage>
        <taxon>Bacteria</taxon>
        <taxon>Bacillati</taxon>
        <taxon>Actinomycetota</taxon>
        <taxon>Actinomycetes</taxon>
        <taxon>Mycobacteriales</taxon>
        <taxon>Mycobacteriaceae</taxon>
        <taxon>Mycobacterium</taxon>
    </lineage>
</organism>
<evidence type="ECO:0000313" key="3">
    <source>
        <dbReference type="EMBL" id="BBX47745.1"/>
    </source>
</evidence>
<evidence type="ECO:0000256" key="1">
    <source>
        <dbReference type="SAM" id="SignalP"/>
    </source>
</evidence>
<dbReference type="EMBL" id="AP022569">
    <property type="protein sequence ID" value="BBX47745.1"/>
    <property type="molecule type" value="Genomic_DNA"/>
</dbReference>
<keyword evidence="1" id="KW-0732">Signal</keyword>